<feature type="binding site" evidence="4">
    <location>
        <position position="293"/>
    </location>
    <ligand>
        <name>pyridoxal 5'-phosphate</name>
        <dbReference type="ChEBI" id="CHEBI:597326"/>
    </ligand>
</feature>
<dbReference type="EC" id="3.7.1.3" evidence="4 5"/>
<sequence length="427" mass="45693">MSAVSAADPAAIDPAAIDLAAIGAMDKADPLSAFRARFVLPEGVIYLDGNSLGAASSAALAELGKAAGQEWSHDLIRAWNSAGWFDMPLRLGDRIGRLVGAAEGQVVVTDTTSINIYKALHAALAMRPGRSVIVAEGGSFPTDLYMAEGVVSSRPGTSLKLEGVDAPTIEDLIDDSVAVVLVNHVNYKTGELRDMAALTRRIHEAGAMAVWDLCHSAGALPVELDAVGADFAVGCTYKYLNGGPGAPAFIYAARRHHDDIVQPLSGWWGHARPFAMERGYAGASGIQRFQCGTQPVLSMRALKGALDIWDEVDMTALREKSLALTDLFIALVEARCGQYGVSLETTRDRARRGSQVSFAHANAYEVMQALIERGVIGDFRAPATLRFGFTPLYTSYRDVWDAVGILEEILSSGIWKEPRFAVRAAVT</sequence>
<protein>
    <recommendedName>
        <fullName evidence="4 5">Kynureninase</fullName>
        <ecNumber evidence="4 5">3.7.1.3</ecNumber>
    </recommendedName>
    <alternativeName>
        <fullName evidence="4">L-kynurenine hydrolase</fullName>
    </alternativeName>
</protein>
<dbReference type="Gene3D" id="3.90.1150.10">
    <property type="entry name" value="Aspartate Aminotransferase, domain 1"/>
    <property type="match status" value="1"/>
</dbReference>
<comment type="pathway">
    <text evidence="4 6">Amino-acid degradation; L-kynurenine degradation; L-alanine and anthranilate from L-kynurenine: step 1/1.</text>
</comment>
<evidence type="ECO:0000256" key="3">
    <source>
        <dbReference type="ARBA" id="ARBA00022898"/>
    </source>
</evidence>
<evidence type="ECO:0000313" key="8">
    <source>
        <dbReference type="Proteomes" id="UP001549076"/>
    </source>
</evidence>
<proteinExistence type="inferred from homology"/>
<evidence type="ECO:0000256" key="6">
    <source>
        <dbReference type="PIRNR" id="PIRNR038800"/>
    </source>
</evidence>
<feature type="binding site" evidence="4">
    <location>
        <position position="237"/>
    </location>
    <ligand>
        <name>pyridoxal 5'-phosphate</name>
        <dbReference type="ChEBI" id="CHEBI:597326"/>
    </ligand>
</feature>
<accession>A0ABV2N752</accession>
<comment type="cofactor">
    <cofactor evidence="4 6">
        <name>pyridoxal 5'-phosphate</name>
        <dbReference type="ChEBI" id="CHEBI:597326"/>
    </cofactor>
</comment>
<feature type="binding site" evidence="4">
    <location>
        <begin position="140"/>
        <end position="143"/>
    </location>
    <ligand>
        <name>pyridoxal 5'-phosphate</name>
        <dbReference type="ChEBI" id="CHEBI:597326"/>
    </ligand>
</feature>
<dbReference type="GO" id="GO:0030429">
    <property type="term" value="F:kynureninase activity"/>
    <property type="evidence" value="ECO:0007669"/>
    <property type="project" value="UniProtKB-EC"/>
</dbReference>
<keyword evidence="2 4" id="KW-0378">Hydrolase</keyword>
<dbReference type="PANTHER" id="PTHR14084:SF0">
    <property type="entry name" value="KYNURENINASE"/>
    <property type="match status" value="1"/>
</dbReference>
<comment type="catalytic activity">
    <reaction evidence="6">
        <text>3-hydroxy-L-kynurenine + H2O = 3-hydroxyanthranilate + L-alanine + H(+)</text>
        <dbReference type="Rhea" id="RHEA:25143"/>
        <dbReference type="ChEBI" id="CHEBI:15377"/>
        <dbReference type="ChEBI" id="CHEBI:15378"/>
        <dbReference type="ChEBI" id="CHEBI:36559"/>
        <dbReference type="ChEBI" id="CHEBI:57972"/>
        <dbReference type="ChEBI" id="CHEBI:58125"/>
        <dbReference type="EC" id="3.7.1.3"/>
    </reaction>
</comment>
<dbReference type="Pfam" id="PF22580">
    <property type="entry name" value="KYNU_C"/>
    <property type="match status" value="1"/>
</dbReference>
<dbReference type="NCBIfam" id="TIGR01814">
    <property type="entry name" value="kynureninase"/>
    <property type="match status" value="1"/>
</dbReference>
<comment type="subunit">
    <text evidence="4 6">Homodimer.</text>
</comment>
<keyword evidence="3 4" id="KW-0663">Pyridoxal phosphate</keyword>
<reference evidence="7 8" key="1">
    <citation type="submission" date="2024-06" db="EMBL/GenBank/DDBJ databases">
        <title>Genomic Encyclopedia of Type Strains, Phase IV (KMG-IV): sequencing the most valuable type-strain genomes for metagenomic binning, comparative biology and taxonomic classification.</title>
        <authorList>
            <person name="Goeker M."/>
        </authorList>
    </citation>
    <scope>NUCLEOTIDE SEQUENCE [LARGE SCALE GENOMIC DNA]</scope>
    <source>
        <strain evidence="7 8">DSM 27865</strain>
    </source>
</reference>
<evidence type="ECO:0000256" key="1">
    <source>
        <dbReference type="ARBA" id="ARBA00022642"/>
    </source>
</evidence>
<dbReference type="Gene3D" id="3.40.640.10">
    <property type="entry name" value="Type I PLP-dependent aspartate aminotransferase-like (Major domain)"/>
    <property type="match status" value="1"/>
</dbReference>
<feature type="binding site" evidence="4">
    <location>
        <position position="215"/>
    </location>
    <ligand>
        <name>pyridoxal 5'-phosphate</name>
        <dbReference type="ChEBI" id="CHEBI:597326"/>
    </ligand>
</feature>
<feature type="binding site" evidence="4">
    <location>
        <position position="112"/>
    </location>
    <ligand>
        <name>pyridoxal 5'-phosphate</name>
        <dbReference type="ChEBI" id="CHEBI:597326"/>
    </ligand>
</feature>
<comment type="similarity">
    <text evidence="4 6">Belongs to the kynureninase family.</text>
</comment>
<dbReference type="HAMAP" id="MF_01970">
    <property type="entry name" value="Kynureninase"/>
    <property type="match status" value="1"/>
</dbReference>
<organism evidence="7 8">
    <name type="scientific">Aquamicrobium terrae</name>
    <dbReference type="NCBI Taxonomy" id="1324945"/>
    <lineage>
        <taxon>Bacteria</taxon>
        <taxon>Pseudomonadati</taxon>
        <taxon>Pseudomonadota</taxon>
        <taxon>Alphaproteobacteria</taxon>
        <taxon>Hyphomicrobiales</taxon>
        <taxon>Phyllobacteriaceae</taxon>
        <taxon>Aquamicrobium</taxon>
    </lineage>
</organism>
<evidence type="ECO:0000256" key="2">
    <source>
        <dbReference type="ARBA" id="ARBA00022801"/>
    </source>
</evidence>
<evidence type="ECO:0000313" key="7">
    <source>
        <dbReference type="EMBL" id="MET3794648.1"/>
    </source>
</evidence>
<name>A0ABV2N752_9HYPH</name>
<gene>
    <name evidence="4" type="primary">kynU</name>
    <name evidence="7" type="ORF">ABID37_004888</name>
</gene>
<dbReference type="InterPro" id="IPR015424">
    <property type="entry name" value="PyrdxlP-dep_Trfase"/>
</dbReference>
<dbReference type="Proteomes" id="UP001549076">
    <property type="component" value="Unassembled WGS sequence"/>
</dbReference>
<dbReference type="InterPro" id="IPR010111">
    <property type="entry name" value="Kynureninase"/>
</dbReference>
<feature type="binding site" evidence="4">
    <location>
        <position position="212"/>
    </location>
    <ligand>
        <name>pyridoxal 5'-phosphate</name>
        <dbReference type="ChEBI" id="CHEBI:597326"/>
    </ligand>
</feature>
<dbReference type="EMBL" id="JBEPML010000027">
    <property type="protein sequence ID" value="MET3794648.1"/>
    <property type="molecule type" value="Genomic_DNA"/>
</dbReference>
<keyword evidence="1 4" id="KW-0662">Pyridine nucleotide biosynthesis</keyword>
<comment type="caution">
    <text evidence="4">Lacks conserved residue(s) required for the propagation of feature annotation.</text>
</comment>
<dbReference type="SUPFAM" id="SSF53383">
    <property type="entry name" value="PLP-dependent transferases"/>
    <property type="match status" value="1"/>
</dbReference>
<evidence type="ECO:0000256" key="5">
    <source>
        <dbReference type="NCBIfam" id="TIGR01814"/>
    </source>
</evidence>
<evidence type="ECO:0000256" key="4">
    <source>
        <dbReference type="HAMAP-Rule" id="MF_01970"/>
    </source>
</evidence>
<comment type="pathway">
    <text evidence="4 6">Cofactor biosynthesis; NAD(+) biosynthesis; quinolinate from L-kynurenine: step 2/3.</text>
</comment>
<feature type="binding site" evidence="4">
    <location>
        <position position="113"/>
    </location>
    <ligand>
        <name>pyridoxal 5'-phosphate</name>
        <dbReference type="ChEBI" id="CHEBI:597326"/>
    </ligand>
</feature>
<feature type="modified residue" description="N6-(pyridoxal phosphate)lysine" evidence="4">
    <location>
        <position position="238"/>
    </location>
</feature>
<dbReference type="PANTHER" id="PTHR14084">
    <property type="entry name" value="KYNURENINASE"/>
    <property type="match status" value="1"/>
</dbReference>
<keyword evidence="8" id="KW-1185">Reference proteome</keyword>
<comment type="function">
    <text evidence="4 6">Catalyzes the cleavage of L-kynurenine (L-Kyn) and L-3-hydroxykynurenine (L-3OHKyn) into anthranilic acid (AA) and 3-hydroxyanthranilic acid (3-OHAA), respectively.</text>
</comment>
<dbReference type="InterPro" id="IPR015421">
    <property type="entry name" value="PyrdxlP-dep_Trfase_major"/>
</dbReference>
<dbReference type="RefSeq" id="WP_354199562.1">
    <property type="nucleotide sequence ID" value="NZ_JBEPML010000027.1"/>
</dbReference>
<comment type="caution">
    <text evidence="7">The sequence shown here is derived from an EMBL/GenBank/DDBJ whole genome shotgun (WGS) entry which is preliminary data.</text>
</comment>
<dbReference type="PIRSF" id="PIRSF038800">
    <property type="entry name" value="KYNU"/>
    <property type="match status" value="1"/>
</dbReference>
<feature type="binding site" evidence="4">
    <location>
        <position position="267"/>
    </location>
    <ligand>
        <name>pyridoxal 5'-phosphate</name>
        <dbReference type="ChEBI" id="CHEBI:597326"/>
    </ligand>
</feature>
<comment type="catalytic activity">
    <reaction evidence="4 6">
        <text>L-kynurenine + H2O = anthranilate + L-alanine + H(+)</text>
        <dbReference type="Rhea" id="RHEA:16813"/>
        <dbReference type="ChEBI" id="CHEBI:15377"/>
        <dbReference type="ChEBI" id="CHEBI:15378"/>
        <dbReference type="ChEBI" id="CHEBI:16567"/>
        <dbReference type="ChEBI" id="CHEBI:57959"/>
        <dbReference type="ChEBI" id="CHEBI:57972"/>
        <dbReference type="EC" id="3.7.1.3"/>
    </reaction>
</comment>
<dbReference type="InterPro" id="IPR015422">
    <property type="entry name" value="PyrdxlP-dep_Trfase_small"/>
</dbReference>